<evidence type="ECO:0008006" key="3">
    <source>
        <dbReference type="Google" id="ProtNLM"/>
    </source>
</evidence>
<gene>
    <name evidence="1" type="ORF">CVT26_009439</name>
</gene>
<feature type="non-terminal residue" evidence="1">
    <location>
        <position position="1"/>
    </location>
</feature>
<dbReference type="Gene3D" id="3.80.10.10">
    <property type="entry name" value="Ribonuclease Inhibitor"/>
    <property type="match status" value="1"/>
</dbReference>
<evidence type="ECO:0000313" key="1">
    <source>
        <dbReference type="EMBL" id="PPR02728.1"/>
    </source>
</evidence>
<dbReference type="SUPFAM" id="SSF52047">
    <property type="entry name" value="RNI-like"/>
    <property type="match status" value="1"/>
</dbReference>
<comment type="caution">
    <text evidence="1">The sequence shown here is derived from an EMBL/GenBank/DDBJ whole genome shotgun (WGS) entry which is preliminary data.</text>
</comment>
<dbReference type="Proteomes" id="UP000284706">
    <property type="component" value="Unassembled WGS sequence"/>
</dbReference>
<dbReference type="OrthoDB" id="2269034at2759"/>
<proteinExistence type="predicted"/>
<dbReference type="InParanoid" id="A0A409YIA9"/>
<evidence type="ECO:0000313" key="2">
    <source>
        <dbReference type="Proteomes" id="UP000284706"/>
    </source>
</evidence>
<dbReference type="InterPro" id="IPR032675">
    <property type="entry name" value="LRR_dom_sf"/>
</dbReference>
<reference evidence="1 2" key="1">
    <citation type="journal article" date="2018" name="Evol. Lett.">
        <title>Horizontal gene cluster transfer increased hallucinogenic mushroom diversity.</title>
        <authorList>
            <person name="Reynolds H.T."/>
            <person name="Vijayakumar V."/>
            <person name="Gluck-Thaler E."/>
            <person name="Korotkin H.B."/>
            <person name="Matheny P.B."/>
            <person name="Slot J.C."/>
        </authorList>
    </citation>
    <scope>NUCLEOTIDE SEQUENCE [LARGE SCALE GENOMIC DNA]</scope>
    <source>
        <strain evidence="1 2">SRW20</strain>
    </source>
</reference>
<dbReference type="InterPro" id="IPR010296">
    <property type="entry name" value="DUF899_thioredox"/>
</dbReference>
<dbReference type="PANTHER" id="PTHR38926">
    <property type="entry name" value="F-BOX DOMAIN CONTAINING PROTEIN, EXPRESSED"/>
    <property type="match status" value="1"/>
</dbReference>
<dbReference type="PANTHER" id="PTHR38926:SF5">
    <property type="entry name" value="F-BOX AND LEUCINE-RICH REPEAT PROTEIN 6"/>
    <property type="match status" value="1"/>
</dbReference>
<sequence length="2060" mass="232817">VSTSLQFIVCGASLIVNPRYAISITVIAHDQLKHLSLDLRFSFSKTCNQVVSVLKVYGCTLCGQRNMSDHECPQPCNQDLGGPCAACTKLALLDVQILDAEKTLGSLLKLRKELLVTEVNPSHDPLIRKLPVEIVSNIFQLVVEDTKKHPTFLGSICQAWRRIAWSTQKLWSTINIEVRDAQDSFAKIHFLEQYISRSGILPLSITFCSNVHDLPNYDSFIGIINQCSDRWKSLCIKLPRPFLERFHGRTEQPFGAPYLESLVLQDIECRRGWKTASFSLGNVKPSPTRLELNIPPENVDIDWTRLTFVSATKIRVDQAFRILLQASNLRQCVLDITYRSHGMHDTRSPPFSDSVSPLHCLNLRLSSEIDDDVQFFFENLVLPGLKELSVTRFGNDSRRFVDPFLFFLARYSCSLTKLSLDTLGLTVGDLIPVLSAMPLLSELAIKTFLGRRANLDLLFKRLTAGPASGGHQDVPTTFLPALMALQVKGSLNSWNPVLALCFPELFFRGTRRALSVINVDRIEESHENTDDLPQDIVWYILQRREQGISIQLNSVPWQTDVFNAEIRTLPEPWLKVDKTFVFSNNEGGKTLQELFGGKIRLAVYHFTMAPNDEKGHILEAEKLLGSLLKQRNEVLTTEVNPKHDPFVRKLPSEIVSRIFESFMDNEVQRDMFIGSICQTWRRIAWSTPSLWSTIGINIPPVGWEIDLQFLIDYIDRSGSLPLTIGLTVKKQSANLSMYDPFIEVVNACSNRWEYLKLELPAPLIERVHGRDTAPFGAPNLESLVLQAAGTNSRPSHTAQFGLGFDRPSPSQISINIPPENINIDWSRLTLIDAPEFHITQVFDMLLLAPLAKKCYLGIRVRVPGVIFPPPSTLTRHMDELRLSLSCAEEDVRFLFENLTLPCLGALIVLSHYHRTRLPVDVFLTFLSRSSCQLTILTLEQPFSDVRDLIPILSALLSLKELTVTPKRSTLIDPLFEHLKAQISDGQGAHAAFLPAITALRVTGRLNSWDSTSTYKATYTGLDHAHRLYTKMQLQRCNACGYKETVNRERPGPCHLSLGGPCDSCTKLNLLDAEILETERRLENLLKQRNEVLMMEVNTRHDPFARKLPVEIVSRIFEAIWDDEEDEDDNGDIELPVFLGGVCQAWRRIARSTPLLWSSFAIDIPPVRWETELGFLKDYIKLSGSLPLSIALSAETPSKDLSIYDPFIEAVNACSDRWNFLELELPAPLLERFCGRDTPPLGAPNLELLVLEATDTPLAPQETAQFSLGSAKPSPIEINFRIPPENLNIDWSRLTLVSMAKLHMTHVFDTLLRVPMVKECILDIDRRSAEVTLPPPSTLTRSIHILDLCLYCAEEDVQFLFENLTLPSLDDLTVSSYHRHNQLPVNNFLSFLSRSSCRLTKLTLEQRYLTVADLVEILSAAPSLKEVTATLDTSTPLDLLFDCLTAPGDNSQQPFATFLPALATLHVTGLVDSWDSVLLLCIPEAFSLDGGRQSLSVFEVNCVQELPDHICHDISHEFYPYILQHRANGMDIKLNRITEGGKTTDLVSERKLKEQRNLVQDSIGQRMPIEVSSKIFQLSLSDIQYSGPRRVITPLILCAVCRYWRKLVRARPQLWNKLNLRLDSIRRQHPYHDIILQQWFMLSGRLPLFLYIHADLSSTEMVPSLWYRVNNFIQIVKSYRDRWDTIILELPPSTLTQFSASAKGACRLRKLCIRTRSNGTDGFLHLKDAQPEQIQIIAIPLQSVNIGWNKVTSVDIHRVRMDECIEVLVRAPALQGAIFRGIQQNRYGRPFPLPSTPVIHSQLQSLAIEECYVPISIFFSKTTLPSLQDLHIALDQAVLPTSVLRAFFKRSSCALKSLQLENTELENDSGFPELLRNIPSLQHLHVDASWDSKFLPDRFFRCFSGTEAGIDECLYLPNLTYLEFTGPQCVSWQLIAGIFGPYPGTADFSLRPLKEVKLFVDLPDHDDDCDDDSAEEIHVPYLEKAVIERFLAAKEAKVDLDVRVTDPRRNLNEVDFLNVSMKKLGMAVDEDVGERLPPVLEDIAAMRDIIAVLAQMEDRGA</sequence>
<protein>
    <recommendedName>
        <fullName evidence="3">F-box domain-containing protein</fullName>
    </recommendedName>
</protein>
<dbReference type="Gene3D" id="1.20.1280.50">
    <property type="match status" value="1"/>
</dbReference>
<dbReference type="Pfam" id="PF05988">
    <property type="entry name" value="DUF899"/>
    <property type="match status" value="1"/>
</dbReference>
<accession>A0A409YIA9</accession>
<keyword evidence="2" id="KW-1185">Reference proteome</keyword>
<name>A0A409YIA9_9AGAR</name>
<dbReference type="EMBL" id="NHYE01000825">
    <property type="protein sequence ID" value="PPR02728.1"/>
    <property type="molecule type" value="Genomic_DNA"/>
</dbReference>
<organism evidence="1 2">
    <name type="scientific">Gymnopilus dilepis</name>
    <dbReference type="NCBI Taxonomy" id="231916"/>
    <lineage>
        <taxon>Eukaryota</taxon>
        <taxon>Fungi</taxon>
        <taxon>Dikarya</taxon>
        <taxon>Basidiomycota</taxon>
        <taxon>Agaricomycotina</taxon>
        <taxon>Agaricomycetes</taxon>
        <taxon>Agaricomycetidae</taxon>
        <taxon>Agaricales</taxon>
        <taxon>Agaricineae</taxon>
        <taxon>Hymenogastraceae</taxon>
        <taxon>Gymnopilus</taxon>
    </lineage>
</organism>